<evidence type="ECO:0000256" key="1">
    <source>
        <dbReference type="SAM" id="MobiDB-lite"/>
    </source>
</evidence>
<organism evidence="2 4">
    <name type="scientific">Candidatus Chlorohelix allophototropha</name>
    <dbReference type="NCBI Taxonomy" id="3003348"/>
    <lineage>
        <taxon>Bacteria</taxon>
        <taxon>Bacillati</taxon>
        <taxon>Chloroflexota</taxon>
        <taxon>Chloroflexia</taxon>
        <taxon>Candidatus Chloroheliales</taxon>
        <taxon>Candidatus Chloroheliaceae</taxon>
        <taxon>Candidatus Chlorohelix</taxon>
    </lineage>
</organism>
<evidence type="ECO:0000313" key="3">
    <source>
        <dbReference type="EMBL" id="WJW65807.1"/>
    </source>
</evidence>
<feature type="region of interest" description="Disordered" evidence="1">
    <location>
        <begin position="71"/>
        <end position="94"/>
    </location>
</feature>
<sequence length="94" mass="10868">MTKWIISGIRKENVQTLIDLIRDKNEKIITLTPYFIQSVQFLKLDTETGIATNSSLREFIRYCLKGEEEEAPAIEEQNADADEETPEYATTKNR</sequence>
<proteinExistence type="predicted"/>
<dbReference type="EMBL" id="JACATZ010000001">
    <property type="protein sequence ID" value="NWJ46439.1"/>
    <property type="molecule type" value="Genomic_DNA"/>
</dbReference>
<dbReference type="AlphaFoldDB" id="A0A8T7M275"/>
<keyword evidence="5" id="KW-1185">Reference proteome</keyword>
<feature type="compositionally biased region" description="Acidic residues" evidence="1">
    <location>
        <begin position="71"/>
        <end position="86"/>
    </location>
</feature>
<evidence type="ECO:0000313" key="4">
    <source>
        <dbReference type="Proteomes" id="UP000521676"/>
    </source>
</evidence>
<dbReference type="Proteomes" id="UP000521676">
    <property type="component" value="Unassembled WGS sequence"/>
</dbReference>
<protein>
    <submittedName>
        <fullName evidence="2">Uncharacterized protein</fullName>
    </submittedName>
</protein>
<dbReference type="EMBL" id="CP128399">
    <property type="protein sequence ID" value="WJW65807.1"/>
    <property type="molecule type" value="Genomic_DNA"/>
</dbReference>
<name>A0A8T7M275_9CHLR</name>
<reference evidence="2 4" key="1">
    <citation type="submission" date="2020-06" db="EMBL/GenBank/DDBJ databases">
        <title>Anoxygenic phototrophic Chloroflexota member uses a Type I reaction center.</title>
        <authorList>
            <person name="Tsuji J.M."/>
            <person name="Shaw N.A."/>
            <person name="Nagashima S."/>
            <person name="Venkiteswaran J."/>
            <person name="Schiff S.L."/>
            <person name="Hanada S."/>
            <person name="Tank M."/>
            <person name="Neufeld J.D."/>
        </authorList>
    </citation>
    <scope>NUCLEOTIDE SEQUENCE [LARGE SCALE GENOMIC DNA]</scope>
    <source>
        <strain evidence="2">L227-S17</strain>
    </source>
</reference>
<accession>A0A8T7M275</accession>
<dbReference type="Proteomes" id="UP001431572">
    <property type="component" value="Chromosome 1"/>
</dbReference>
<evidence type="ECO:0000313" key="2">
    <source>
        <dbReference type="EMBL" id="NWJ46439.1"/>
    </source>
</evidence>
<reference evidence="3" key="2">
    <citation type="journal article" date="2024" name="Nature">
        <title>Anoxygenic phototroph of the Chloroflexota uses a type I reaction centre.</title>
        <authorList>
            <person name="Tsuji J.M."/>
            <person name="Shaw N.A."/>
            <person name="Nagashima S."/>
            <person name="Venkiteswaran J.J."/>
            <person name="Schiff S.L."/>
            <person name="Watanabe T."/>
            <person name="Fukui M."/>
            <person name="Hanada S."/>
            <person name="Tank M."/>
            <person name="Neufeld J.D."/>
        </authorList>
    </citation>
    <scope>NUCLEOTIDE SEQUENCE</scope>
    <source>
        <strain evidence="3">L227-S17</strain>
    </source>
</reference>
<dbReference type="RefSeq" id="WP_341467692.1">
    <property type="nucleotide sequence ID" value="NZ_CP128399.1"/>
</dbReference>
<gene>
    <name evidence="2" type="ORF">HXX08_11220</name>
    <name evidence="3" type="ORF">OZ401_001586</name>
</gene>
<evidence type="ECO:0000313" key="5">
    <source>
        <dbReference type="Proteomes" id="UP001431572"/>
    </source>
</evidence>